<dbReference type="GO" id="GO:0007017">
    <property type="term" value="P:microtubule-based process"/>
    <property type="evidence" value="ECO:0007669"/>
    <property type="project" value="InterPro"/>
</dbReference>
<evidence type="ECO:0000256" key="3">
    <source>
        <dbReference type="ARBA" id="ARBA00022741"/>
    </source>
</evidence>
<proteinExistence type="inferred from homology"/>
<accession>A0AAD3HJG6</accession>
<dbReference type="EMBL" id="BMAR01000006">
    <property type="protein sequence ID" value="GFR43609.1"/>
    <property type="molecule type" value="Genomic_DNA"/>
</dbReference>
<dbReference type="AlphaFoldDB" id="A0AAD3HJG6"/>
<dbReference type="PRINTS" id="PR01161">
    <property type="entry name" value="TUBULIN"/>
</dbReference>
<dbReference type="InterPro" id="IPR036525">
    <property type="entry name" value="Tubulin/FtsZ_GTPase_sf"/>
</dbReference>
<evidence type="ECO:0000256" key="1">
    <source>
        <dbReference type="ARBA" id="ARBA00009636"/>
    </source>
</evidence>
<dbReference type="PANTHER" id="PTHR11588">
    <property type="entry name" value="TUBULIN"/>
    <property type="match status" value="1"/>
</dbReference>
<name>A0AAD3HJG6_9CHLO</name>
<dbReference type="SUPFAM" id="SSF55307">
    <property type="entry name" value="Tubulin C-terminal domain-like"/>
    <property type="match status" value="1"/>
</dbReference>
<feature type="domain" description="Tubulin/FtsZ GTPase" evidence="6">
    <location>
        <begin position="60"/>
        <end position="300"/>
    </location>
</feature>
<dbReference type="Gene3D" id="3.40.50.1440">
    <property type="entry name" value="Tubulin/FtsZ, GTPase domain"/>
    <property type="match status" value="1"/>
</dbReference>
<dbReference type="Pfam" id="PF00091">
    <property type="entry name" value="Tubulin"/>
    <property type="match status" value="2"/>
</dbReference>
<dbReference type="GO" id="GO:0005874">
    <property type="term" value="C:microtubule"/>
    <property type="evidence" value="ECO:0007669"/>
    <property type="project" value="UniProtKB-KW"/>
</dbReference>
<evidence type="ECO:0000256" key="2">
    <source>
        <dbReference type="ARBA" id="ARBA00022701"/>
    </source>
</evidence>
<evidence type="ECO:0000313" key="8">
    <source>
        <dbReference type="Proteomes" id="UP001054857"/>
    </source>
</evidence>
<comment type="caution">
    <text evidence="7">The sequence shown here is derived from an EMBL/GenBank/DDBJ whole genome shotgun (WGS) entry which is preliminary data.</text>
</comment>
<gene>
    <name evidence="7" type="ORF">Agub_g4706</name>
</gene>
<evidence type="ECO:0000256" key="5">
    <source>
        <dbReference type="SAM" id="MobiDB-lite"/>
    </source>
</evidence>
<dbReference type="SUPFAM" id="SSF52490">
    <property type="entry name" value="Tubulin nucleotide-binding domain-like"/>
    <property type="match status" value="1"/>
</dbReference>
<dbReference type="InterPro" id="IPR008280">
    <property type="entry name" value="Tub_FtsZ_C"/>
</dbReference>
<organism evidence="7 8">
    <name type="scientific">Astrephomene gubernaculifera</name>
    <dbReference type="NCBI Taxonomy" id="47775"/>
    <lineage>
        <taxon>Eukaryota</taxon>
        <taxon>Viridiplantae</taxon>
        <taxon>Chlorophyta</taxon>
        <taxon>core chlorophytes</taxon>
        <taxon>Chlorophyceae</taxon>
        <taxon>CS clade</taxon>
        <taxon>Chlamydomonadales</taxon>
        <taxon>Astrephomenaceae</taxon>
        <taxon>Astrephomene</taxon>
    </lineage>
</organism>
<feature type="compositionally biased region" description="Low complexity" evidence="5">
    <location>
        <begin position="127"/>
        <end position="145"/>
    </location>
</feature>
<feature type="region of interest" description="Disordered" evidence="5">
    <location>
        <begin position="127"/>
        <end position="168"/>
    </location>
</feature>
<dbReference type="InterPro" id="IPR003008">
    <property type="entry name" value="Tubulin_FtsZ_GTPase"/>
</dbReference>
<dbReference type="Proteomes" id="UP001054857">
    <property type="component" value="Unassembled WGS sequence"/>
</dbReference>
<keyword evidence="2" id="KW-0493">Microtubule</keyword>
<evidence type="ECO:0000313" key="7">
    <source>
        <dbReference type="EMBL" id="GFR43609.1"/>
    </source>
</evidence>
<keyword evidence="4" id="KW-0342">GTP-binding</keyword>
<sequence>MPTITLQVGQCGNQVGQALFERLAAQSAFASTSNTLSSSSSGASTAATSTATHLDCAAADNEVFRTGPDGRRRARCLLIDTEPKVVNGVLAADRQGLFSRQQCYLGQSGRGNNWAFGYNQLNNSSSSASATPYGKPATAPSTATPPWRPGGGPTALGPAWVSSTATEDPSQQEFRILDQVYDGIRREAEEADGCPNFLLIHSLAGGSGSGMGSRILEHLRANYPLSYIAAASVAPRAAGDTPMQSLNAVMSLSFLQAYADVVMLFSNQDLMDAFQRPAVAPLLPGGSEQGGAGTAAGSSGGGGGAGGGLAALNRLVAHNLVGWLWPLDAADALGGVGRIRDTVATVAADPCSKLLETWTVHCHPNVPVSALWADSLRSLGALMPRSDPLRGGRHITTAGALLLARGYPPAAVPPPGGASGGGAGAHSSLLSAYMRSLGPHGAAPSLAPDASLVLRCGQAALWREPRRGAAGAGTAGASGGAGATTGKASAAGAAAPSLTAVCNRSSVIGLLEDTVARALALCDAGAYLHWYARHGCSGHAVREAARVLLDVADCYRQTHRLPPGEYDVP</sequence>
<dbReference type="GO" id="GO:0005525">
    <property type="term" value="F:GTP binding"/>
    <property type="evidence" value="ECO:0007669"/>
    <property type="project" value="UniProtKB-KW"/>
</dbReference>
<comment type="similarity">
    <text evidence="1">Belongs to the tubulin family.</text>
</comment>
<protein>
    <recommendedName>
        <fullName evidence="6">Tubulin/FtsZ GTPase domain-containing protein</fullName>
    </recommendedName>
</protein>
<keyword evidence="8" id="KW-1185">Reference proteome</keyword>
<dbReference type="InterPro" id="IPR000217">
    <property type="entry name" value="Tubulin"/>
</dbReference>
<keyword evidence="3" id="KW-0547">Nucleotide-binding</keyword>
<evidence type="ECO:0000256" key="4">
    <source>
        <dbReference type="ARBA" id="ARBA00023134"/>
    </source>
</evidence>
<dbReference type="SMART" id="SM00864">
    <property type="entry name" value="Tubulin"/>
    <property type="match status" value="1"/>
</dbReference>
<reference evidence="7 8" key="1">
    <citation type="journal article" date="2021" name="Sci. Rep.">
        <title>Genome sequencing of the multicellular alga Astrephomene provides insights into convergent evolution of germ-soma differentiation.</title>
        <authorList>
            <person name="Yamashita S."/>
            <person name="Yamamoto K."/>
            <person name="Matsuzaki R."/>
            <person name="Suzuki S."/>
            <person name="Yamaguchi H."/>
            <person name="Hirooka S."/>
            <person name="Minakuchi Y."/>
            <person name="Miyagishima S."/>
            <person name="Kawachi M."/>
            <person name="Toyoda A."/>
            <person name="Nozaki H."/>
        </authorList>
    </citation>
    <scope>NUCLEOTIDE SEQUENCE [LARGE SCALE GENOMIC DNA]</scope>
    <source>
        <strain evidence="7 8">NIES-4017</strain>
    </source>
</reference>
<evidence type="ECO:0000259" key="6">
    <source>
        <dbReference type="SMART" id="SM00864"/>
    </source>
</evidence>